<dbReference type="Proteomes" id="UP000481288">
    <property type="component" value="Unassembled WGS sequence"/>
</dbReference>
<dbReference type="AlphaFoldDB" id="A0A7D8YLW4"/>
<keyword evidence="2" id="KW-0732">Signal</keyword>
<dbReference type="Pfam" id="PF11937">
    <property type="entry name" value="DUF3455"/>
    <property type="match status" value="1"/>
</dbReference>
<feature type="chain" id="PRO_5028929378" description="Malate dehydrogenase" evidence="2">
    <location>
        <begin position="23"/>
        <end position="256"/>
    </location>
</feature>
<evidence type="ECO:0008006" key="5">
    <source>
        <dbReference type="Google" id="ProtNLM"/>
    </source>
</evidence>
<accession>A0A7D8YLW4</accession>
<gene>
    <name evidence="3" type="ORF">LCER1_G006686</name>
</gene>
<evidence type="ECO:0000313" key="3">
    <source>
        <dbReference type="EMBL" id="TVY52018.1"/>
    </source>
</evidence>
<feature type="region of interest" description="Disordered" evidence="1">
    <location>
        <begin position="41"/>
        <end position="79"/>
    </location>
</feature>
<comment type="caution">
    <text evidence="3">The sequence shown here is derived from an EMBL/GenBank/DDBJ whole genome shotgun (WGS) entry which is preliminary data.</text>
</comment>
<protein>
    <recommendedName>
        <fullName evidence="5">Malate dehydrogenase</fullName>
    </recommendedName>
</protein>
<dbReference type="InterPro" id="IPR021851">
    <property type="entry name" value="DUF3455"/>
</dbReference>
<dbReference type="OrthoDB" id="1859733at2759"/>
<evidence type="ECO:0000256" key="2">
    <source>
        <dbReference type="SAM" id="SignalP"/>
    </source>
</evidence>
<dbReference type="EMBL" id="QGMG01000689">
    <property type="protein sequence ID" value="TVY52018.1"/>
    <property type="molecule type" value="Genomic_DNA"/>
</dbReference>
<dbReference type="PANTHER" id="PTHR35567:SF3">
    <property type="entry name" value="MALATE DEHYDROGENASE"/>
    <property type="match status" value="1"/>
</dbReference>
<feature type="compositionally biased region" description="Low complexity" evidence="1">
    <location>
        <begin position="41"/>
        <end position="56"/>
    </location>
</feature>
<feature type="signal peptide" evidence="2">
    <location>
        <begin position="1"/>
        <end position="22"/>
    </location>
</feature>
<reference evidence="3 4" key="1">
    <citation type="submission" date="2018-05" db="EMBL/GenBank/DDBJ databases">
        <title>Whole genome sequencing for identification of molecular markers to develop diagnostic detection tools for the regulated plant pathogen Lachnellula willkommii.</title>
        <authorList>
            <person name="Giroux E."/>
            <person name="Bilodeau G."/>
        </authorList>
    </citation>
    <scope>NUCLEOTIDE SEQUENCE [LARGE SCALE GENOMIC DNA]</scope>
    <source>
        <strain evidence="3 4">CBS 625.97</strain>
    </source>
</reference>
<dbReference type="PANTHER" id="PTHR35567">
    <property type="entry name" value="MALATE DEHYDROGENASE (AFU_ORTHOLOGUE AFUA_2G13800)"/>
    <property type="match status" value="1"/>
</dbReference>
<evidence type="ECO:0000313" key="4">
    <source>
        <dbReference type="Proteomes" id="UP000481288"/>
    </source>
</evidence>
<keyword evidence="4" id="KW-1185">Reference proteome</keyword>
<proteinExistence type="predicted"/>
<organism evidence="3 4">
    <name type="scientific">Lachnellula cervina</name>
    <dbReference type="NCBI Taxonomy" id="1316786"/>
    <lineage>
        <taxon>Eukaryota</taxon>
        <taxon>Fungi</taxon>
        <taxon>Dikarya</taxon>
        <taxon>Ascomycota</taxon>
        <taxon>Pezizomycotina</taxon>
        <taxon>Leotiomycetes</taxon>
        <taxon>Helotiales</taxon>
        <taxon>Lachnaceae</taxon>
        <taxon>Lachnellula</taxon>
    </lineage>
</organism>
<name>A0A7D8YLW4_9HELO</name>
<feature type="compositionally biased region" description="Polar residues" evidence="1">
    <location>
        <begin position="57"/>
        <end position="75"/>
    </location>
</feature>
<sequence length="256" mass="25651">MPSMSTILKSLALASLVNLVAASPVGPPAIASLDCKTATPTGATATQTGAAPTIPTSGSKLTPNNLHFPDTSNKAPDTPDLPATALKLVYVAVGRGTQNYTCAAAGKNSTATGAKATLFDATSLAYANISAVHAIPPVAVDQAIPTGPMPASSGPLSILGHHFFDSAGTPTFDLSAADKILFGAKTGDVKAPAGSSKGPAGTGAVDWLSLTAKPAPYVSEGLSFVYRVVTAGGVAPACTAAGEQIVQYSAEYWFYV</sequence>
<evidence type="ECO:0000256" key="1">
    <source>
        <dbReference type="SAM" id="MobiDB-lite"/>
    </source>
</evidence>